<dbReference type="Proteomes" id="UP000280535">
    <property type="component" value="Unassembled WGS sequence"/>
</dbReference>
<comment type="caution">
    <text evidence="2">The sequence shown here is derived from an EMBL/GenBank/DDBJ whole genome shotgun (WGS) entry which is preliminary data.</text>
</comment>
<dbReference type="AlphaFoldDB" id="A0A3R9KY05"/>
<name>A0A3R9KY05_STRMT</name>
<gene>
    <name evidence="2" type="ORF">D8789_01165</name>
    <name evidence="1" type="ORF">D8843_01705</name>
    <name evidence="3" type="ORF">FBF73_03770</name>
</gene>
<evidence type="ECO:0000313" key="3">
    <source>
        <dbReference type="EMBL" id="TKD52440.1"/>
    </source>
</evidence>
<evidence type="ECO:0000313" key="5">
    <source>
        <dbReference type="Proteomes" id="UP000280535"/>
    </source>
</evidence>
<organism evidence="2 4">
    <name type="scientific">Streptococcus mitis</name>
    <dbReference type="NCBI Taxonomy" id="28037"/>
    <lineage>
        <taxon>Bacteria</taxon>
        <taxon>Bacillati</taxon>
        <taxon>Bacillota</taxon>
        <taxon>Bacilli</taxon>
        <taxon>Lactobacillales</taxon>
        <taxon>Streptococcaceae</taxon>
        <taxon>Streptococcus</taxon>
        <taxon>Streptococcus mitis group</taxon>
    </lineage>
</organism>
<evidence type="ECO:0000313" key="4">
    <source>
        <dbReference type="Proteomes" id="UP000271977"/>
    </source>
</evidence>
<dbReference type="EMBL" id="SWFJ01000004">
    <property type="protein sequence ID" value="TKD52440.1"/>
    <property type="molecule type" value="Genomic_DNA"/>
</dbReference>
<dbReference type="RefSeq" id="WP_000438215.1">
    <property type="nucleotide sequence ID" value="NZ_CAMHZL010000008.1"/>
</dbReference>
<protein>
    <submittedName>
        <fullName evidence="2">Uncharacterized protein</fullName>
    </submittedName>
</protein>
<sequence>MEQSTFSNKEKTKLQMFSFISDISRICEDNLEMVESLRDKYDMQGLSEIRLNDIERVSLMYRQALGKVLLKLDEEINEVPSEDYIDFETILFD</sequence>
<proteinExistence type="predicted"/>
<dbReference type="Proteomes" id="UP000271977">
    <property type="component" value="Unassembled WGS sequence"/>
</dbReference>
<evidence type="ECO:0000313" key="1">
    <source>
        <dbReference type="EMBL" id="RSI99868.1"/>
    </source>
</evidence>
<evidence type="ECO:0000313" key="6">
    <source>
        <dbReference type="Proteomes" id="UP000309542"/>
    </source>
</evidence>
<dbReference type="Proteomes" id="UP000309542">
    <property type="component" value="Unassembled WGS sequence"/>
</dbReference>
<accession>A0A3R9KY05</accession>
<reference evidence="4 5" key="1">
    <citation type="submission" date="2018-11" db="EMBL/GenBank/DDBJ databases">
        <title>Species Designations Belie Phenotypic and Genotypic Heterogeneity in Oral Streptococci.</title>
        <authorList>
            <person name="Velsko I."/>
        </authorList>
    </citation>
    <scope>NUCLEOTIDE SEQUENCE [LARGE SCALE GENOMIC DNA]</scope>
    <source>
        <strain evidence="2 4">BCC30</strain>
        <strain evidence="1 5">BCC49</strain>
    </source>
</reference>
<dbReference type="EMBL" id="RJOA01000002">
    <property type="protein sequence ID" value="RSI99868.1"/>
    <property type="molecule type" value="Genomic_DNA"/>
</dbReference>
<evidence type="ECO:0000313" key="2">
    <source>
        <dbReference type="EMBL" id="RSJ91577.1"/>
    </source>
</evidence>
<dbReference type="EMBL" id="RJPV01000001">
    <property type="protein sequence ID" value="RSJ91577.1"/>
    <property type="molecule type" value="Genomic_DNA"/>
</dbReference>
<reference evidence="3 6" key="2">
    <citation type="submission" date="2019-04" db="EMBL/GenBank/DDBJ databases">
        <title>Genome sequence of Streptococcus mitis strain ColumbLawn.</title>
        <authorList>
            <person name="Mungovan B.A."/>
            <person name="Maclea K.S."/>
        </authorList>
    </citation>
    <scope>NUCLEOTIDE SEQUENCE [LARGE SCALE GENOMIC DNA]</scope>
    <source>
        <strain evidence="3 6">ColumbLawn</strain>
    </source>
</reference>